<dbReference type="Pfam" id="PF07730">
    <property type="entry name" value="HisKA_3"/>
    <property type="match status" value="1"/>
</dbReference>
<proteinExistence type="predicted"/>
<keyword evidence="8" id="KW-0902">Two-component regulatory system</keyword>
<keyword evidence="12" id="KW-1185">Reference proteome</keyword>
<keyword evidence="9" id="KW-1133">Transmembrane helix</keyword>
<dbReference type="GO" id="GO:0016301">
    <property type="term" value="F:kinase activity"/>
    <property type="evidence" value="ECO:0007669"/>
    <property type="project" value="UniProtKB-KW"/>
</dbReference>
<reference evidence="11 12" key="1">
    <citation type="submission" date="2020-04" db="EMBL/GenBank/DDBJ databases">
        <title>Genome sequencing of novel species.</title>
        <authorList>
            <person name="Heo J."/>
            <person name="Kim S.-J."/>
            <person name="Kim J.-S."/>
            <person name="Hong S.-B."/>
            <person name="Kwon S.-W."/>
        </authorList>
    </citation>
    <scope>NUCLEOTIDE SEQUENCE [LARGE SCALE GENOMIC DNA]</scope>
    <source>
        <strain evidence="11 12">AF9R3</strain>
    </source>
</reference>
<dbReference type="PANTHER" id="PTHR24421:SF10">
    <property type="entry name" value="NITRATE_NITRITE SENSOR PROTEIN NARQ"/>
    <property type="match status" value="1"/>
</dbReference>
<evidence type="ECO:0000256" key="6">
    <source>
        <dbReference type="ARBA" id="ARBA00022777"/>
    </source>
</evidence>
<evidence type="ECO:0000256" key="7">
    <source>
        <dbReference type="ARBA" id="ARBA00022840"/>
    </source>
</evidence>
<evidence type="ECO:0000259" key="10">
    <source>
        <dbReference type="Pfam" id="PF07730"/>
    </source>
</evidence>
<evidence type="ECO:0000256" key="5">
    <source>
        <dbReference type="ARBA" id="ARBA00022741"/>
    </source>
</evidence>
<comment type="catalytic activity">
    <reaction evidence="1">
        <text>ATP + protein L-histidine = ADP + protein N-phospho-L-histidine.</text>
        <dbReference type="EC" id="2.7.13.3"/>
    </reaction>
</comment>
<dbReference type="PANTHER" id="PTHR24421">
    <property type="entry name" value="NITRATE/NITRITE SENSOR PROTEIN NARX-RELATED"/>
    <property type="match status" value="1"/>
</dbReference>
<gene>
    <name evidence="11" type="ORF">HH213_05760</name>
</gene>
<name>A0ABX6M5Q5_9BURK</name>
<dbReference type="InterPro" id="IPR050482">
    <property type="entry name" value="Sensor_HK_TwoCompSys"/>
</dbReference>
<feature type="transmembrane region" description="Helical" evidence="9">
    <location>
        <begin position="97"/>
        <end position="120"/>
    </location>
</feature>
<evidence type="ECO:0000313" key="12">
    <source>
        <dbReference type="Proteomes" id="UP000503117"/>
    </source>
</evidence>
<keyword evidence="3" id="KW-0597">Phosphoprotein</keyword>
<organism evidence="11 12">
    <name type="scientific">Duganella dendranthematis</name>
    <dbReference type="NCBI Taxonomy" id="2728021"/>
    <lineage>
        <taxon>Bacteria</taxon>
        <taxon>Pseudomonadati</taxon>
        <taxon>Pseudomonadota</taxon>
        <taxon>Betaproteobacteria</taxon>
        <taxon>Burkholderiales</taxon>
        <taxon>Oxalobacteraceae</taxon>
        <taxon>Telluria group</taxon>
        <taxon>Duganella</taxon>
    </lineage>
</organism>
<keyword evidence="4" id="KW-0808">Transferase</keyword>
<dbReference type="InterPro" id="IPR036890">
    <property type="entry name" value="HATPase_C_sf"/>
</dbReference>
<dbReference type="CDD" id="cd16917">
    <property type="entry name" value="HATPase_UhpB-NarQ-NarX-like"/>
    <property type="match status" value="1"/>
</dbReference>
<feature type="transmembrane region" description="Helical" evidence="9">
    <location>
        <begin position="132"/>
        <end position="150"/>
    </location>
</feature>
<dbReference type="Gene3D" id="3.30.565.10">
    <property type="entry name" value="Histidine kinase-like ATPase, C-terminal domain"/>
    <property type="match status" value="1"/>
</dbReference>
<dbReference type="EMBL" id="CP051684">
    <property type="protein sequence ID" value="QJD89650.1"/>
    <property type="molecule type" value="Genomic_DNA"/>
</dbReference>
<evidence type="ECO:0000256" key="8">
    <source>
        <dbReference type="ARBA" id="ARBA00023012"/>
    </source>
</evidence>
<evidence type="ECO:0000256" key="2">
    <source>
        <dbReference type="ARBA" id="ARBA00012438"/>
    </source>
</evidence>
<dbReference type="InterPro" id="IPR011712">
    <property type="entry name" value="Sig_transdc_His_kin_sub3_dim/P"/>
</dbReference>
<keyword evidence="9" id="KW-0812">Transmembrane</keyword>
<dbReference type="SUPFAM" id="SSF55874">
    <property type="entry name" value="ATPase domain of HSP90 chaperone/DNA topoisomerase II/histidine kinase"/>
    <property type="match status" value="1"/>
</dbReference>
<accession>A0ABX6M5Q5</accession>
<evidence type="ECO:0000256" key="3">
    <source>
        <dbReference type="ARBA" id="ARBA00022553"/>
    </source>
</evidence>
<sequence length="562" mass="61762">MDDLTQQASDIDSLHGRNGDVAGASMVFIMRLLLALSALLTLTIAPADLGNPGAPGLLPWLVFSAYLVHSVTLLVAARRHRTPFWHGKVVYWLDLGWYGLMVYCSGGTNSFFFPFFFFVILTASFQWGFDEGARITLAAALVLALSTWLADQSTDQAHLLLRATFLLALGYMISYWGGMGLSQRRRLSLLRRVSQLSNPRFGVDQTIASMLQQTGRFYHASNCLLLMRSGADDLWQLHSATGDKVTLSHLSDAAAAPLLAFGPRTMVQFARALHPRLGGTVEARVRDGGDPAWRKLPPAELANLVDLLDAASFVSVPLPLRKGEGRLYVVSAGYRLTRGDAAFLRQLAAQFFPVIENIVLLDRLASDAAFRERQKIARDLHDTTIQPYIGLRHGISAIRQSMQSEHPSVPELDKLLDMTSQVITDMRTFAKTVREGAARQEHELLVALRRQARQVQEFYGLAIAVDAADGLRVSDRLAAEVFQIVNEGMSNIRKHTRARSGRIYLSTVDDQLRIRIENETPEGPPAPFLPGSIAERTAALGGTITIDRAAPGATAVNITIPV</sequence>
<keyword evidence="6 11" id="KW-0418">Kinase</keyword>
<dbReference type="EC" id="2.7.13.3" evidence="2"/>
<dbReference type="RefSeq" id="WP_146235876.1">
    <property type="nucleotide sequence ID" value="NZ_CP051684.1"/>
</dbReference>
<evidence type="ECO:0000256" key="9">
    <source>
        <dbReference type="SAM" id="Phobius"/>
    </source>
</evidence>
<feature type="transmembrane region" description="Helical" evidence="9">
    <location>
        <begin position="21"/>
        <end position="45"/>
    </location>
</feature>
<dbReference type="Gene3D" id="1.20.5.1930">
    <property type="match status" value="1"/>
</dbReference>
<protein>
    <recommendedName>
        <fullName evidence="2">histidine kinase</fullName>
        <ecNumber evidence="2">2.7.13.3</ecNumber>
    </recommendedName>
</protein>
<feature type="transmembrane region" description="Helical" evidence="9">
    <location>
        <begin position="57"/>
        <end position="76"/>
    </location>
</feature>
<feature type="domain" description="Signal transduction histidine kinase subgroup 3 dimerisation and phosphoacceptor" evidence="10">
    <location>
        <begin position="372"/>
        <end position="436"/>
    </location>
</feature>
<dbReference type="Proteomes" id="UP000503117">
    <property type="component" value="Chromosome"/>
</dbReference>
<keyword evidence="7" id="KW-0067">ATP-binding</keyword>
<evidence type="ECO:0000256" key="1">
    <source>
        <dbReference type="ARBA" id="ARBA00000085"/>
    </source>
</evidence>
<keyword evidence="5" id="KW-0547">Nucleotide-binding</keyword>
<evidence type="ECO:0000256" key="4">
    <source>
        <dbReference type="ARBA" id="ARBA00022679"/>
    </source>
</evidence>
<feature type="transmembrane region" description="Helical" evidence="9">
    <location>
        <begin position="159"/>
        <end position="178"/>
    </location>
</feature>
<evidence type="ECO:0000313" key="11">
    <source>
        <dbReference type="EMBL" id="QJD89650.1"/>
    </source>
</evidence>
<keyword evidence="9" id="KW-0472">Membrane</keyword>